<comment type="caution">
    <text evidence="1">The sequence shown here is derived from an EMBL/GenBank/DDBJ whole genome shotgun (WGS) entry which is preliminary data.</text>
</comment>
<organism evidence="1 2">
    <name type="scientific">Mycena metata</name>
    <dbReference type="NCBI Taxonomy" id="1033252"/>
    <lineage>
        <taxon>Eukaryota</taxon>
        <taxon>Fungi</taxon>
        <taxon>Dikarya</taxon>
        <taxon>Basidiomycota</taxon>
        <taxon>Agaricomycotina</taxon>
        <taxon>Agaricomycetes</taxon>
        <taxon>Agaricomycetidae</taxon>
        <taxon>Agaricales</taxon>
        <taxon>Marasmiineae</taxon>
        <taxon>Mycenaceae</taxon>
        <taxon>Mycena</taxon>
    </lineage>
</organism>
<keyword evidence="2" id="KW-1185">Reference proteome</keyword>
<evidence type="ECO:0000313" key="1">
    <source>
        <dbReference type="EMBL" id="KAJ7721271.1"/>
    </source>
</evidence>
<dbReference type="Proteomes" id="UP001215598">
    <property type="component" value="Unassembled WGS sequence"/>
</dbReference>
<evidence type="ECO:0000313" key="2">
    <source>
        <dbReference type="Proteomes" id="UP001215598"/>
    </source>
</evidence>
<dbReference type="EMBL" id="JARKIB010000231">
    <property type="protein sequence ID" value="KAJ7721271.1"/>
    <property type="molecule type" value="Genomic_DNA"/>
</dbReference>
<proteinExistence type="predicted"/>
<dbReference type="AlphaFoldDB" id="A0AAD7MK69"/>
<protein>
    <submittedName>
        <fullName evidence="1">Uncharacterized protein</fullName>
    </submittedName>
</protein>
<gene>
    <name evidence="1" type="ORF">B0H16DRAFT_1738316</name>
</gene>
<accession>A0AAD7MK69</accession>
<name>A0AAD7MK69_9AGAR</name>
<sequence>MPTPQLELRGPPSLLERVDAFARSCSSRQRRVRTVPRMCACFVRRILAAPCAVDVPPGLIHLVSGTVYRSPSPQPLFLSALGSQQRTWRCGTGTGVFELCFPFSSSSYLHLHLPTAAARVVIWTVIRCGHSHWCRAASRFPTLERMGLGIRAPSSRGVCRAWFCGTRTRGARVGRGVQVLRMYELDVRGVEVDVPAGAACFAGGMRCARRCGCAYVRPQRAEVDVRGVEVDVRAGSWGAGIGNVRAGAASGVSTGCGFHRRACGVRAKGMSGVPTLPVCSGVSVLGEWGGKLVRVRRLRVMLPMSFSRRRLDRILDAKGEERATRTPTLILP</sequence>
<reference evidence="1" key="1">
    <citation type="submission" date="2023-03" db="EMBL/GenBank/DDBJ databases">
        <title>Massive genome expansion in bonnet fungi (Mycena s.s.) driven by repeated elements and novel gene families across ecological guilds.</title>
        <authorList>
            <consortium name="Lawrence Berkeley National Laboratory"/>
            <person name="Harder C.B."/>
            <person name="Miyauchi S."/>
            <person name="Viragh M."/>
            <person name="Kuo A."/>
            <person name="Thoen E."/>
            <person name="Andreopoulos B."/>
            <person name="Lu D."/>
            <person name="Skrede I."/>
            <person name="Drula E."/>
            <person name="Henrissat B."/>
            <person name="Morin E."/>
            <person name="Kohler A."/>
            <person name="Barry K."/>
            <person name="LaButti K."/>
            <person name="Morin E."/>
            <person name="Salamov A."/>
            <person name="Lipzen A."/>
            <person name="Mereny Z."/>
            <person name="Hegedus B."/>
            <person name="Baldrian P."/>
            <person name="Stursova M."/>
            <person name="Weitz H."/>
            <person name="Taylor A."/>
            <person name="Grigoriev I.V."/>
            <person name="Nagy L.G."/>
            <person name="Martin F."/>
            <person name="Kauserud H."/>
        </authorList>
    </citation>
    <scope>NUCLEOTIDE SEQUENCE</scope>
    <source>
        <strain evidence="1">CBHHK182m</strain>
    </source>
</reference>